<dbReference type="OMA" id="MFKPFWG"/>
<evidence type="ECO:0000256" key="3">
    <source>
        <dbReference type="ARBA" id="ARBA00022448"/>
    </source>
</evidence>
<dbReference type="FunCoup" id="D8RCX6">
    <property type="interactions" value="2393"/>
</dbReference>
<name>D8RCX6_SELML</name>
<keyword evidence="4" id="KW-0967">Endosome</keyword>
<dbReference type="eggNOG" id="KOG3270">
    <property type="taxonomic scope" value="Eukaryota"/>
</dbReference>
<evidence type="ECO:0000256" key="2">
    <source>
        <dbReference type="ARBA" id="ARBA00007617"/>
    </source>
</evidence>
<dbReference type="HOGENOM" id="CLU_036442_1_0_1"/>
<feature type="domain" description="VPS37 C-terminal" evidence="7">
    <location>
        <begin position="74"/>
        <end position="149"/>
    </location>
</feature>
<dbReference type="PROSITE" id="PS51314">
    <property type="entry name" value="VPS37_C"/>
    <property type="match status" value="1"/>
</dbReference>
<evidence type="ECO:0000256" key="1">
    <source>
        <dbReference type="ARBA" id="ARBA00004177"/>
    </source>
</evidence>
<sequence length="149" mass="17190">SVEELRKLLSDKDAYENYLHSIEEVKQLDSDTLRNDLKKSNVTLARHNLGKESEMAELRNQCMIIRTTELATAQEKFLDAQRREKEILARSSPASILNKLQEAANAADDESESLHRNLLSGELEVPGFLQKYRQQRVLYHRRTLLRLAA</sequence>
<dbReference type="InterPro" id="IPR037202">
    <property type="entry name" value="ESCRT_assembly_dom"/>
</dbReference>
<dbReference type="STRING" id="88036.D8RCX6"/>
<dbReference type="Gene3D" id="1.10.287.660">
    <property type="entry name" value="Helix hairpin bin"/>
    <property type="match status" value="1"/>
</dbReference>
<gene>
    <name evidence="8" type="ORF">SELMODRAFT_17495</name>
</gene>
<protein>
    <recommendedName>
        <fullName evidence="7">VPS37 C-terminal domain-containing protein</fullName>
    </recommendedName>
</protein>
<feature type="non-terminal residue" evidence="8">
    <location>
        <position position="1"/>
    </location>
</feature>
<dbReference type="GO" id="GO:0006612">
    <property type="term" value="P:protein targeting to membrane"/>
    <property type="evidence" value="ECO:0000318"/>
    <property type="project" value="GO_Central"/>
</dbReference>
<dbReference type="KEGG" id="smo:SELMODRAFT_17495"/>
<dbReference type="PANTHER" id="PTHR13678:SF2">
    <property type="entry name" value="VACUOLAR PROTEIN SORTING-ASSOCIATED PROTEIN 37A"/>
    <property type="match status" value="1"/>
</dbReference>
<keyword evidence="5 6" id="KW-0653">Protein transport</keyword>
<evidence type="ECO:0000256" key="4">
    <source>
        <dbReference type="ARBA" id="ARBA00022753"/>
    </source>
</evidence>
<dbReference type="PANTHER" id="PTHR13678">
    <property type="entry name" value="VACUOLAR PROTEIN SORTING-ASSOCIATED PROTEIN 37"/>
    <property type="match status" value="1"/>
</dbReference>
<dbReference type="Pfam" id="PF07200">
    <property type="entry name" value="Mod_r"/>
    <property type="match status" value="1"/>
</dbReference>
<evidence type="ECO:0000256" key="5">
    <source>
        <dbReference type="ARBA" id="ARBA00022927"/>
    </source>
</evidence>
<comment type="subcellular location">
    <subcellularLocation>
        <location evidence="1">Endosome</location>
    </subcellularLocation>
</comment>
<proteinExistence type="inferred from homology"/>
<dbReference type="Gramene" id="EFJ29920">
    <property type="protein sequence ID" value="EFJ29920"/>
    <property type="gene ID" value="SELMODRAFT_17495"/>
</dbReference>
<dbReference type="EMBL" id="GL377576">
    <property type="protein sequence ID" value="EFJ29920.1"/>
    <property type="molecule type" value="Genomic_DNA"/>
</dbReference>
<feature type="non-terminal residue" evidence="8">
    <location>
        <position position="149"/>
    </location>
</feature>
<dbReference type="GO" id="GO:0043162">
    <property type="term" value="P:ubiquitin-dependent protein catabolic process via the multivesicular body sorting pathway"/>
    <property type="evidence" value="ECO:0000318"/>
    <property type="project" value="GO_Central"/>
</dbReference>
<comment type="similarity">
    <text evidence="2">Belongs to the VPS37 family.</text>
</comment>
<dbReference type="Proteomes" id="UP000001514">
    <property type="component" value="Unassembled WGS sequence"/>
</dbReference>
<dbReference type="AlphaFoldDB" id="D8RCX6"/>
<dbReference type="GO" id="GO:0000813">
    <property type="term" value="C:ESCRT I complex"/>
    <property type="evidence" value="ECO:0000318"/>
    <property type="project" value="GO_Central"/>
</dbReference>
<reference evidence="8 9" key="1">
    <citation type="journal article" date="2011" name="Science">
        <title>The Selaginella genome identifies genetic changes associated with the evolution of vascular plants.</title>
        <authorList>
            <person name="Banks J.A."/>
            <person name="Nishiyama T."/>
            <person name="Hasebe M."/>
            <person name="Bowman J.L."/>
            <person name="Gribskov M."/>
            <person name="dePamphilis C."/>
            <person name="Albert V.A."/>
            <person name="Aono N."/>
            <person name="Aoyama T."/>
            <person name="Ambrose B.A."/>
            <person name="Ashton N.W."/>
            <person name="Axtell M.J."/>
            <person name="Barker E."/>
            <person name="Barker M.S."/>
            <person name="Bennetzen J.L."/>
            <person name="Bonawitz N.D."/>
            <person name="Chapple C."/>
            <person name="Cheng C."/>
            <person name="Correa L.G."/>
            <person name="Dacre M."/>
            <person name="DeBarry J."/>
            <person name="Dreyer I."/>
            <person name="Elias M."/>
            <person name="Engstrom E.M."/>
            <person name="Estelle M."/>
            <person name="Feng L."/>
            <person name="Finet C."/>
            <person name="Floyd S.K."/>
            <person name="Frommer W.B."/>
            <person name="Fujita T."/>
            <person name="Gramzow L."/>
            <person name="Gutensohn M."/>
            <person name="Harholt J."/>
            <person name="Hattori M."/>
            <person name="Heyl A."/>
            <person name="Hirai T."/>
            <person name="Hiwatashi Y."/>
            <person name="Ishikawa M."/>
            <person name="Iwata M."/>
            <person name="Karol K.G."/>
            <person name="Koehler B."/>
            <person name="Kolukisaoglu U."/>
            <person name="Kubo M."/>
            <person name="Kurata T."/>
            <person name="Lalonde S."/>
            <person name="Li K."/>
            <person name="Li Y."/>
            <person name="Litt A."/>
            <person name="Lyons E."/>
            <person name="Manning G."/>
            <person name="Maruyama T."/>
            <person name="Michael T.P."/>
            <person name="Mikami K."/>
            <person name="Miyazaki S."/>
            <person name="Morinaga S."/>
            <person name="Murata T."/>
            <person name="Mueller-Roeber B."/>
            <person name="Nelson D.R."/>
            <person name="Obara M."/>
            <person name="Oguri Y."/>
            <person name="Olmstead R.G."/>
            <person name="Onodera N."/>
            <person name="Petersen B.L."/>
            <person name="Pils B."/>
            <person name="Prigge M."/>
            <person name="Rensing S.A."/>
            <person name="Riano-Pachon D.M."/>
            <person name="Roberts A.W."/>
            <person name="Sato Y."/>
            <person name="Scheller H.V."/>
            <person name="Schulz B."/>
            <person name="Schulz C."/>
            <person name="Shakirov E.V."/>
            <person name="Shibagaki N."/>
            <person name="Shinohara N."/>
            <person name="Shippen D.E."/>
            <person name="Soerensen I."/>
            <person name="Sotooka R."/>
            <person name="Sugimoto N."/>
            <person name="Sugita M."/>
            <person name="Sumikawa N."/>
            <person name="Tanurdzic M."/>
            <person name="Theissen G."/>
            <person name="Ulvskov P."/>
            <person name="Wakazuki S."/>
            <person name="Weng J.K."/>
            <person name="Willats W.W."/>
            <person name="Wipf D."/>
            <person name="Wolf P.G."/>
            <person name="Yang L."/>
            <person name="Zimmer A.D."/>
            <person name="Zhu Q."/>
            <person name="Mitros T."/>
            <person name="Hellsten U."/>
            <person name="Loque D."/>
            <person name="Otillar R."/>
            <person name="Salamov A."/>
            <person name="Schmutz J."/>
            <person name="Shapiro H."/>
            <person name="Lindquist E."/>
            <person name="Lucas S."/>
            <person name="Rokhsar D."/>
            <person name="Grigoriev I.V."/>
        </authorList>
    </citation>
    <scope>NUCLEOTIDE SEQUENCE [LARGE SCALE GENOMIC DNA]</scope>
</reference>
<accession>D8RCX6</accession>
<dbReference type="InParanoid" id="D8RCX6"/>
<evidence type="ECO:0000313" key="9">
    <source>
        <dbReference type="Proteomes" id="UP000001514"/>
    </source>
</evidence>
<dbReference type="OrthoDB" id="10260857at2759"/>
<dbReference type="SUPFAM" id="SSF140111">
    <property type="entry name" value="Endosomal sorting complex assembly domain"/>
    <property type="match status" value="1"/>
</dbReference>
<keyword evidence="9" id="KW-1185">Reference proteome</keyword>
<evidence type="ECO:0000259" key="7">
    <source>
        <dbReference type="PROSITE" id="PS51314"/>
    </source>
</evidence>
<keyword evidence="3 6" id="KW-0813">Transport</keyword>
<evidence type="ECO:0000256" key="6">
    <source>
        <dbReference type="PROSITE-ProRule" id="PRU00646"/>
    </source>
</evidence>
<dbReference type="InterPro" id="IPR009851">
    <property type="entry name" value="Mod_r"/>
</dbReference>
<dbReference type="InterPro" id="IPR029012">
    <property type="entry name" value="Helix_hairpin_bin_sf"/>
</dbReference>
<dbReference type="GO" id="GO:0006623">
    <property type="term" value="P:protein targeting to vacuole"/>
    <property type="evidence" value="ECO:0000318"/>
    <property type="project" value="GO_Central"/>
</dbReference>
<organism evidence="9">
    <name type="scientific">Selaginella moellendorffii</name>
    <name type="common">Spikemoss</name>
    <dbReference type="NCBI Taxonomy" id="88036"/>
    <lineage>
        <taxon>Eukaryota</taxon>
        <taxon>Viridiplantae</taxon>
        <taxon>Streptophyta</taxon>
        <taxon>Embryophyta</taxon>
        <taxon>Tracheophyta</taxon>
        <taxon>Lycopodiopsida</taxon>
        <taxon>Selaginellales</taxon>
        <taxon>Selaginellaceae</taxon>
        <taxon>Selaginella</taxon>
    </lineage>
</organism>
<evidence type="ECO:0000313" key="8">
    <source>
        <dbReference type="EMBL" id="EFJ29920.1"/>
    </source>
</evidence>